<dbReference type="InterPro" id="IPR020056">
    <property type="entry name" value="Rbsml_bL25/Gln-tRNA_synth_N"/>
</dbReference>
<proteinExistence type="inferred from homology"/>
<dbReference type="AlphaFoldDB" id="A0A1I0X3P4"/>
<feature type="domain" description="Large ribosomal subunit protein bL25 L25" evidence="6">
    <location>
        <begin position="8"/>
        <end position="90"/>
    </location>
</feature>
<evidence type="ECO:0000256" key="4">
    <source>
        <dbReference type="ARBA" id="ARBA00023274"/>
    </source>
</evidence>
<dbReference type="InterPro" id="IPR037121">
    <property type="entry name" value="Ribosomal_bL25_C"/>
</dbReference>
<evidence type="ECO:0000313" key="9">
    <source>
        <dbReference type="Proteomes" id="UP000198619"/>
    </source>
</evidence>
<keyword evidence="3 5" id="KW-0689">Ribosomal protein</keyword>
<dbReference type="Proteomes" id="UP000198619">
    <property type="component" value="Unassembled WGS sequence"/>
</dbReference>
<dbReference type="Gene3D" id="2.40.240.10">
    <property type="entry name" value="Ribosomal Protein L25, Chain P"/>
    <property type="match status" value="1"/>
</dbReference>
<evidence type="ECO:0000259" key="6">
    <source>
        <dbReference type="Pfam" id="PF01386"/>
    </source>
</evidence>
<feature type="domain" description="Large ribosomal subunit protein bL25 beta" evidence="7">
    <location>
        <begin position="99"/>
        <end position="178"/>
    </location>
</feature>
<dbReference type="Pfam" id="PF14693">
    <property type="entry name" value="Ribosomal_TL5_C"/>
    <property type="match status" value="1"/>
</dbReference>
<dbReference type="InterPro" id="IPR020057">
    <property type="entry name" value="Ribosomal_bL25_b-dom"/>
</dbReference>
<dbReference type="InterPro" id="IPR029751">
    <property type="entry name" value="Ribosomal_L25_dom"/>
</dbReference>
<dbReference type="Gene3D" id="2.170.120.20">
    <property type="entry name" value="Ribosomal protein L25, beta domain"/>
    <property type="match status" value="1"/>
</dbReference>
<evidence type="ECO:0000256" key="5">
    <source>
        <dbReference type="HAMAP-Rule" id="MF_01334"/>
    </source>
</evidence>
<keyword evidence="9" id="KW-1185">Reference proteome</keyword>
<comment type="function">
    <text evidence="5">This is one of the proteins that binds to the 5S RNA in the ribosome where it forms part of the central protuberance.</text>
</comment>
<name>A0A1I0X3P4_9CLOT</name>
<dbReference type="InterPro" id="IPR020930">
    <property type="entry name" value="Ribosomal_uL5_bac-type"/>
</dbReference>
<dbReference type="PANTHER" id="PTHR33284:SF1">
    <property type="entry name" value="RIBOSOMAL PROTEIN L25_GLN-TRNA SYNTHETASE, ANTI-CODON-BINDING DOMAIN-CONTAINING PROTEIN"/>
    <property type="match status" value="1"/>
</dbReference>
<accession>A0A1I0X3P4</accession>
<dbReference type="HAMAP" id="MF_01334">
    <property type="entry name" value="Ribosomal_bL25_CTC"/>
    <property type="match status" value="1"/>
</dbReference>
<comment type="similarity">
    <text evidence="5">Belongs to the bacterial ribosomal protein bL25 family. CTC subfamily.</text>
</comment>
<dbReference type="PANTHER" id="PTHR33284">
    <property type="entry name" value="RIBOSOMAL PROTEIN L25/GLN-TRNA SYNTHETASE, ANTI-CODON-BINDING DOMAIN-CONTAINING PROTEIN"/>
    <property type="match status" value="1"/>
</dbReference>
<dbReference type="GO" id="GO:0003735">
    <property type="term" value="F:structural constituent of ribosome"/>
    <property type="evidence" value="ECO:0007669"/>
    <property type="project" value="InterPro"/>
</dbReference>
<evidence type="ECO:0000256" key="1">
    <source>
        <dbReference type="ARBA" id="ARBA00022730"/>
    </source>
</evidence>
<dbReference type="OrthoDB" id="9790002at2"/>
<keyword evidence="2 5" id="KW-0694">RNA-binding</keyword>
<dbReference type="SUPFAM" id="SSF50715">
    <property type="entry name" value="Ribosomal protein L25-like"/>
    <property type="match status" value="1"/>
</dbReference>
<sequence>MTQLAFKINKRSLNNKARFLRKTGQVPGIIYGEFLDKSIPVQIDNGKLTKLLTSNSKGSIIPLNVDDELRNCVVKDIQQNHCGEIIHIDFQYVKDNEVIKMKIPVKYLGQENLELKRLVLENYTPSLEFQGEVEKIPEYIEINVSQMNFEDKILAKDISIPDGITLITEPETLLAIVNA</sequence>
<keyword evidence="1 5" id="KW-0699">rRNA-binding</keyword>
<evidence type="ECO:0000256" key="3">
    <source>
        <dbReference type="ARBA" id="ARBA00022980"/>
    </source>
</evidence>
<dbReference type="InterPro" id="IPR001021">
    <property type="entry name" value="Ribosomal_bL25_long"/>
</dbReference>
<comment type="subunit">
    <text evidence="5">Part of the 50S ribosomal subunit; part of the 5S rRNA/L5/L18/L25 subcomplex. Contacts the 5S rRNA. Binds to the 5S rRNA independently of L5 and L18.</text>
</comment>
<dbReference type="InterPro" id="IPR011035">
    <property type="entry name" value="Ribosomal_bL25/Gln-tRNA_synth"/>
</dbReference>
<dbReference type="GO" id="GO:0022625">
    <property type="term" value="C:cytosolic large ribosomal subunit"/>
    <property type="evidence" value="ECO:0007669"/>
    <property type="project" value="TreeGrafter"/>
</dbReference>
<dbReference type="Pfam" id="PF01386">
    <property type="entry name" value="Ribosomal_L25p"/>
    <property type="match status" value="1"/>
</dbReference>
<gene>
    <name evidence="5" type="primary">rplY</name>
    <name evidence="5" type="synonym">ctc</name>
    <name evidence="8" type="ORF">SAMN04488528_100712</name>
</gene>
<dbReference type="CDD" id="cd00495">
    <property type="entry name" value="Ribosomal_L25_TL5_CTC"/>
    <property type="match status" value="1"/>
</dbReference>
<keyword evidence="4 5" id="KW-0687">Ribonucleoprotein</keyword>
<evidence type="ECO:0000256" key="2">
    <source>
        <dbReference type="ARBA" id="ARBA00022884"/>
    </source>
</evidence>
<organism evidence="8 9">
    <name type="scientific">Clostridium frigidicarnis</name>
    <dbReference type="NCBI Taxonomy" id="84698"/>
    <lineage>
        <taxon>Bacteria</taxon>
        <taxon>Bacillati</taxon>
        <taxon>Bacillota</taxon>
        <taxon>Clostridia</taxon>
        <taxon>Eubacteriales</taxon>
        <taxon>Clostridiaceae</taxon>
        <taxon>Clostridium</taxon>
    </lineage>
</organism>
<reference evidence="8 9" key="1">
    <citation type="submission" date="2016-10" db="EMBL/GenBank/DDBJ databases">
        <authorList>
            <person name="de Groot N.N."/>
        </authorList>
    </citation>
    <scope>NUCLEOTIDE SEQUENCE [LARGE SCALE GENOMIC DNA]</scope>
    <source>
        <strain evidence="8 9">DSM 12271</strain>
    </source>
</reference>
<dbReference type="EMBL" id="FOKI01000007">
    <property type="protein sequence ID" value="SFA95010.1"/>
    <property type="molecule type" value="Genomic_DNA"/>
</dbReference>
<evidence type="ECO:0000313" key="8">
    <source>
        <dbReference type="EMBL" id="SFA95010.1"/>
    </source>
</evidence>
<evidence type="ECO:0000259" key="7">
    <source>
        <dbReference type="Pfam" id="PF14693"/>
    </source>
</evidence>
<dbReference type="NCBIfam" id="TIGR00731">
    <property type="entry name" value="bL25_bact_ctc"/>
    <property type="match status" value="1"/>
</dbReference>
<dbReference type="GO" id="GO:0008097">
    <property type="term" value="F:5S rRNA binding"/>
    <property type="evidence" value="ECO:0007669"/>
    <property type="project" value="InterPro"/>
</dbReference>
<dbReference type="RefSeq" id="WP_090039667.1">
    <property type="nucleotide sequence ID" value="NZ_FOKI01000007.1"/>
</dbReference>
<protein>
    <recommendedName>
        <fullName evidence="5">Large ribosomal subunit protein bL25</fullName>
    </recommendedName>
    <alternativeName>
        <fullName evidence="5">General stress protein CTC</fullName>
    </alternativeName>
</protein>
<dbReference type="GO" id="GO:0006412">
    <property type="term" value="P:translation"/>
    <property type="evidence" value="ECO:0007669"/>
    <property type="project" value="UniProtKB-UniRule"/>
</dbReference>
<dbReference type="STRING" id="84698.SAMN04488528_100712"/>